<gene>
    <name evidence="3" type="ORF">NHX12_019385</name>
</gene>
<organism evidence="3 4">
    <name type="scientific">Muraenolepis orangiensis</name>
    <name type="common">Patagonian moray cod</name>
    <dbReference type="NCBI Taxonomy" id="630683"/>
    <lineage>
        <taxon>Eukaryota</taxon>
        <taxon>Metazoa</taxon>
        <taxon>Chordata</taxon>
        <taxon>Craniata</taxon>
        <taxon>Vertebrata</taxon>
        <taxon>Euteleostomi</taxon>
        <taxon>Actinopterygii</taxon>
        <taxon>Neopterygii</taxon>
        <taxon>Teleostei</taxon>
        <taxon>Neoteleostei</taxon>
        <taxon>Acanthomorphata</taxon>
        <taxon>Zeiogadaria</taxon>
        <taxon>Gadariae</taxon>
        <taxon>Gadiformes</taxon>
        <taxon>Muraenolepidoidei</taxon>
        <taxon>Muraenolepididae</taxon>
        <taxon>Muraenolepis</taxon>
    </lineage>
</organism>
<proteinExistence type="predicted"/>
<dbReference type="Proteomes" id="UP001148018">
    <property type="component" value="Unassembled WGS sequence"/>
</dbReference>
<dbReference type="InterPro" id="IPR013783">
    <property type="entry name" value="Ig-like_fold"/>
</dbReference>
<sequence length="201" mass="23327">MRTTLLLSIITINLIRFKGAASPQHHQVVQKPAAVLVDQNRPRPWGNLSCTHQVPTFDTILWYRQLNRGRNRMLELIAYVYYTQRTVEASFEGHFAVYGDGEKWSTLDLLKLRGPEDTEEYYCAASVHRDEEPMCACTKTPTRVRGRDERGGENHHCFLLVGSICGGERDFHELYFVSVCQSEATDQYHTYSRHSRFIKYH</sequence>
<feature type="signal peptide" evidence="2">
    <location>
        <begin position="1"/>
        <end position="20"/>
    </location>
</feature>
<evidence type="ECO:0000313" key="4">
    <source>
        <dbReference type="Proteomes" id="UP001148018"/>
    </source>
</evidence>
<dbReference type="CDD" id="cd00099">
    <property type="entry name" value="IgV"/>
    <property type="match status" value="1"/>
</dbReference>
<keyword evidence="4" id="KW-1185">Reference proteome</keyword>
<keyword evidence="1" id="KW-0391">Immunity</keyword>
<dbReference type="InterPro" id="IPR036179">
    <property type="entry name" value="Ig-like_dom_sf"/>
</dbReference>
<reference evidence="3" key="1">
    <citation type="submission" date="2022-07" db="EMBL/GenBank/DDBJ databases">
        <title>Chromosome-level genome of Muraenolepis orangiensis.</title>
        <authorList>
            <person name="Kim J."/>
        </authorList>
    </citation>
    <scope>NUCLEOTIDE SEQUENCE</scope>
    <source>
        <strain evidence="3">KU_S4_2022</strain>
        <tissue evidence="3">Muscle</tissue>
    </source>
</reference>
<dbReference type="GO" id="GO:0007166">
    <property type="term" value="P:cell surface receptor signaling pathway"/>
    <property type="evidence" value="ECO:0007669"/>
    <property type="project" value="TreeGrafter"/>
</dbReference>
<dbReference type="EMBL" id="JANIIK010000035">
    <property type="protein sequence ID" value="KAJ3613133.1"/>
    <property type="molecule type" value="Genomic_DNA"/>
</dbReference>
<evidence type="ECO:0000256" key="2">
    <source>
        <dbReference type="SAM" id="SignalP"/>
    </source>
</evidence>
<dbReference type="InterPro" id="IPR050413">
    <property type="entry name" value="TCR_beta_variable"/>
</dbReference>
<dbReference type="PANTHER" id="PTHR23268">
    <property type="entry name" value="T-CELL RECEPTOR BETA CHAIN"/>
    <property type="match status" value="1"/>
</dbReference>
<feature type="chain" id="PRO_5040455594" description="Ig-like domain-containing protein" evidence="2">
    <location>
        <begin position="21"/>
        <end position="201"/>
    </location>
</feature>
<dbReference type="AlphaFoldDB" id="A0A9Q0EV98"/>
<dbReference type="OrthoDB" id="8947657at2759"/>
<evidence type="ECO:0000313" key="3">
    <source>
        <dbReference type="EMBL" id="KAJ3613133.1"/>
    </source>
</evidence>
<dbReference type="Gene3D" id="2.60.40.10">
    <property type="entry name" value="Immunoglobulins"/>
    <property type="match status" value="1"/>
</dbReference>
<protein>
    <recommendedName>
        <fullName evidence="5">Ig-like domain-containing protein</fullName>
    </recommendedName>
</protein>
<dbReference type="GO" id="GO:0005886">
    <property type="term" value="C:plasma membrane"/>
    <property type="evidence" value="ECO:0007669"/>
    <property type="project" value="TreeGrafter"/>
</dbReference>
<name>A0A9Q0EV98_9TELE</name>
<dbReference type="SUPFAM" id="SSF48726">
    <property type="entry name" value="Immunoglobulin"/>
    <property type="match status" value="1"/>
</dbReference>
<keyword evidence="2" id="KW-0732">Signal</keyword>
<dbReference type="GO" id="GO:0002376">
    <property type="term" value="P:immune system process"/>
    <property type="evidence" value="ECO:0007669"/>
    <property type="project" value="UniProtKB-KW"/>
</dbReference>
<dbReference type="PANTHER" id="PTHR23268:SF28">
    <property type="entry name" value="T CELL RECEPTOR BETA VARIABLE 19"/>
    <property type="match status" value="1"/>
</dbReference>
<comment type="caution">
    <text evidence="3">The sequence shown here is derived from an EMBL/GenBank/DDBJ whole genome shotgun (WGS) entry which is preliminary data.</text>
</comment>
<accession>A0A9Q0EV98</accession>
<evidence type="ECO:0008006" key="5">
    <source>
        <dbReference type="Google" id="ProtNLM"/>
    </source>
</evidence>
<evidence type="ECO:0000256" key="1">
    <source>
        <dbReference type="ARBA" id="ARBA00022859"/>
    </source>
</evidence>